<dbReference type="EMBL" id="KN847549">
    <property type="protein sequence ID" value="KIW02424.1"/>
    <property type="molecule type" value="Genomic_DNA"/>
</dbReference>
<evidence type="ECO:0000256" key="2">
    <source>
        <dbReference type="ARBA" id="ARBA00022574"/>
    </source>
</evidence>
<keyword evidence="2 4" id="KW-0853">WD repeat</keyword>
<evidence type="ECO:0000256" key="1">
    <source>
        <dbReference type="ARBA" id="ARBA00007968"/>
    </source>
</evidence>
<dbReference type="PRINTS" id="PR00320">
    <property type="entry name" value="GPROTEINBRPT"/>
</dbReference>
<feature type="region of interest" description="Disordered" evidence="5">
    <location>
        <begin position="180"/>
        <end position="275"/>
    </location>
</feature>
<protein>
    <recommendedName>
        <fullName evidence="6">F-box domain-containing protein</fullName>
    </recommendedName>
</protein>
<dbReference type="Pfam" id="PF00400">
    <property type="entry name" value="WD40"/>
    <property type="match status" value="5"/>
</dbReference>
<dbReference type="Proteomes" id="UP000053259">
    <property type="component" value="Unassembled WGS sequence"/>
</dbReference>
<dbReference type="RefSeq" id="XP_016212293.1">
    <property type="nucleotide sequence ID" value="XM_016359845.1"/>
</dbReference>
<evidence type="ECO:0000313" key="7">
    <source>
        <dbReference type="EMBL" id="KIW02424.1"/>
    </source>
</evidence>
<dbReference type="PROSITE" id="PS50181">
    <property type="entry name" value="FBOX"/>
    <property type="match status" value="1"/>
</dbReference>
<accession>A0A0D2ATF6</accession>
<dbReference type="CDD" id="cd00200">
    <property type="entry name" value="WD40"/>
    <property type="match status" value="1"/>
</dbReference>
<dbReference type="InterPro" id="IPR020472">
    <property type="entry name" value="WD40_PAC1"/>
</dbReference>
<proteinExistence type="inferred from homology"/>
<feature type="repeat" description="WD" evidence="4">
    <location>
        <begin position="530"/>
        <end position="560"/>
    </location>
</feature>
<dbReference type="Gene3D" id="2.130.10.10">
    <property type="entry name" value="YVTN repeat-like/Quinoprotein amine dehydrogenase"/>
    <property type="match status" value="1"/>
</dbReference>
<feature type="region of interest" description="Disordered" evidence="5">
    <location>
        <begin position="617"/>
        <end position="642"/>
    </location>
</feature>
<dbReference type="InterPro" id="IPR036322">
    <property type="entry name" value="WD40_repeat_dom_sf"/>
</dbReference>
<evidence type="ECO:0000256" key="4">
    <source>
        <dbReference type="PROSITE-ProRule" id="PRU00221"/>
    </source>
</evidence>
<evidence type="ECO:0000313" key="8">
    <source>
        <dbReference type="Proteomes" id="UP000053259"/>
    </source>
</evidence>
<dbReference type="OrthoDB" id="19711at2759"/>
<dbReference type="InterPro" id="IPR015943">
    <property type="entry name" value="WD40/YVTN_repeat-like_dom_sf"/>
</dbReference>
<evidence type="ECO:0000259" key="6">
    <source>
        <dbReference type="PROSITE" id="PS50181"/>
    </source>
</evidence>
<feature type="domain" description="F-box" evidence="6">
    <location>
        <begin position="110"/>
        <end position="156"/>
    </location>
</feature>
<dbReference type="SUPFAM" id="SSF81383">
    <property type="entry name" value="F-box domain"/>
    <property type="match status" value="1"/>
</dbReference>
<dbReference type="InterPro" id="IPR001810">
    <property type="entry name" value="F-box_dom"/>
</dbReference>
<dbReference type="Pfam" id="PF12937">
    <property type="entry name" value="F-box-like"/>
    <property type="match status" value="1"/>
</dbReference>
<dbReference type="InParanoid" id="A0A0D2ATF6"/>
<feature type="repeat" description="WD" evidence="4">
    <location>
        <begin position="363"/>
        <end position="406"/>
    </location>
</feature>
<keyword evidence="8" id="KW-1185">Reference proteome</keyword>
<dbReference type="PROSITE" id="PS50294">
    <property type="entry name" value="WD_REPEATS_REGION"/>
    <property type="match status" value="4"/>
</dbReference>
<dbReference type="InterPro" id="IPR001680">
    <property type="entry name" value="WD40_rpt"/>
</dbReference>
<dbReference type="InterPro" id="IPR019775">
    <property type="entry name" value="WD40_repeat_CS"/>
</dbReference>
<dbReference type="SUPFAM" id="SSF50978">
    <property type="entry name" value="WD40 repeat-like"/>
    <property type="match status" value="1"/>
</dbReference>
<dbReference type="PROSITE" id="PS50082">
    <property type="entry name" value="WD_REPEATS_2"/>
    <property type="match status" value="5"/>
</dbReference>
<dbReference type="SMART" id="SM00320">
    <property type="entry name" value="WD40"/>
    <property type="match status" value="7"/>
</dbReference>
<dbReference type="STRING" id="253628.A0A0D2ATF6"/>
<dbReference type="SMART" id="SM00256">
    <property type="entry name" value="FBOX"/>
    <property type="match status" value="1"/>
</dbReference>
<feature type="compositionally biased region" description="Low complexity" evidence="5">
    <location>
        <begin position="802"/>
        <end position="811"/>
    </location>
</feature>
<dbReference type="InterPro" id="IPR036047">
    <property type="entry name" value="F-box-like_dom_sf"/>
</dbReference>
<feature type="compositionally biased region" description="Basic residues" evidence="5">
    <location>
        <begin position="180"/>
        <end position="190"/>
    </location>
</feature>
<comment type="similarity">
    <text evidence="1">Belongs to the WD repeat MET30/SCONB/SCON-2 family.</text>
</comment>
<gene>
    <name evidence="7" type="ORF">PV09_06240</name>
</gene>
<reference evidence="7 8" key="1">
    <citation type="submission" date="2015-01" db="EMBL/GenBank/DDBJ databases">
        <title>The Genome Sequence of Ochroconis gallopava CBS43764.</title>
        <authorList>
            <consortium name="The Broad Institute Genomics Platform"/>
            <person name="Cuomo C."/>
            <person name="de Hoog S."/>
            <person name="Gorbushina A."/>
            <person name="Stielow B."/>
            <person name="Teixiera M."/>
            <person name="Abouelleil A."/>
            <person name="Chapman S.B."/>
            <person name="Priest M."/>
            <person name="Young S.K."/>
            <person name="Wortman J."/>
            <person name="Nusbaum C."/>
            <person name="Birren B."/>
        </authorList>
    </citation>
    <scope>NUCLEOTIDE SEQUENCE [LARGE SCALE GENOMIC DNA]</scope>
    <source>
        <strain evidence="7 8">CBS 43764</strain>
    </source>
</reference>
<dbReference type="VEuPathDB" id="FungiDB:PV09_06240"/>
<evidence type="ECO:0000256" key="3">
    <source>
        <dbReference type="ARBA" id="ARBA00022737"/>
    </source>
</evidence>
<organism evidence="7 8">
    <name type="scientific">Verruconis gallopava</name>
    <dbReference type="NCBI Taxonomy" id="253628"/>
    <lineage>
        <taxon>Eukaryota</taxon>
        <taxon>Fungi</taxon>
        <taxon>Dikarya</taxon>
        <taxon>Ascomycota</taxon>
        <taxon>Pezizomycotina</taxon>
        <taxon>Dothideomycetes</taxon>
        <taxon>Pleosporomycetidae</taxon>
        <taxon>Venturiales</taxon>
        <taxon>Sympoventuriaceae</taxon>
        <taxon>Verruconis</taxon>
    </lineage>
</organism>
<keyword evidence="3" id="KW-0677">Repeat</keyword>
<sequence>MADLRGGNGPPQPPTALFHPFKNANIFRLDEGYSDDTRSQAGSEMRAESRIGDVIMDVVPDGHQPSLLLPEWIGNLNEAERSELAYALLRSLRTSSIAAIVERLNPLLHIDPVHYLPPEITFEVFSYLDPETLLLASKLSKSWRIRALDSRLWRQLYSREGWSADTRRVRQYEAELRERNRRRATGKARARTADAVSDAETKSPKKRARDEDQLACRTNSPLQWAAHRDRSDDSVEDSAPLKLEDTEMKDASPSSPTPPTPLALSHTHTGLDPPIRPSLLLSPHVDPTVNWQYLYKQKRRLEANWMMGKYKNFQLPHPSHPEEAHAECVYTIQYTRTHLVSGSRDKTLRIWNLATQRLAVPPLRGHNASVLCLQFDDRPEHDLVVSGGSDCHVILWRFSTGKMITKLERAHSESVLNLRFDERYLITCSKDKTIKIWNRKPLHPTDEAYPMRNASVSAKFPSYILDIKTMAQGDLTSVMPLREYTLLATLEGHNAAVNAIQVLGSQIVSASGDRLIKIWDIKTGQCLKTIGGHQKGIACVQFDGKRIVSGSSDETVRIFDCVTGAEVACLRGHKNLVRTVQARFGDVPGSDLDMEAEARDVDLQFFKAQIEGNLRRDRLTREQRRERNAGSRNPNEIFALGARLPPGGGGSKWARIVSGSYDESVIIWRRDAEGKWIPAHQLLQSEAVVGAGGQPRLPGGVGVIGQAQPAVPQPANAPLHVNATTTQLNFQQWLQQNGHMLSAAQVAQMQAQMAHNLQLLNQAQNGANNNAGPATPQMATNVATGPLAAPSSSTGATVAGPSTATSTSISSTTTGIQVSHANTPATQASLTQQVLQGAVNNQWLNNLPHHPHGIPPAAGAQPQAQAQAQNAAVPAPQPAIAVPAAAQPHHHHHHHHHHAANNNNNPTNALAPIQPTGANSRVFKLQFDSRRIICCSQDPTIVGWDFANGDPEIEEASIFFGEDF</sequence>
<dbReference type="GeneID" id="27314213"/>
<feature type="repeat" description="WD" evidence="4">
    <location>
        <begin position="322"/>
        <end position="361"/>
    </location>
</feature>
<feature type="compositionally biased region" description="Basic and acidic residues" evidence="5">
    <location>
        <begin position="617"/>
        <end position="629"/>
    </location>
</feature>
<dbReference type="PROSITE" id="PS00678">
    <property type="entry name" value="WD_REPEATS_1"/>
    <property type="match status" value="2"/>
</dbReference>
<name>A0A0D2ATF6_9PEZI</name>
<evidence type="ECO:0000256" key="5">
    <source>
        <dbReference type="SAM" id="MobiDB-lite"/>
    </source>
</evidence>
<feature type="repeat" description="WD" evidence="4">
    <location>
        <begin position="490"/>
        <end position="529"/>
    </location>
</feature>
<dbReference type="PANTHER" id="PTHR44129">
    <property type="entry name" value="WD REPEAT-CONTAINING PROTEIN POP1"/>
    <property type="match status" value="1"/>
</dbReference>
<feature type="compositionally biased region" description="Basic and acidic residues" evidence="5">
    <location>
        <begin position="199"/>
        <end position="214"/>
    </location>
</feature>
<feature type="compositionally biased region" description="Basic residues" evidence="5">
    <location>
        <begin position="888"/>
        <end position="899"/>
    </location>
</feature>
<feature type="repeat" description="WD" evidence="4">
    <location>
        <begin position="408"/>
        <end position="438"/>
    </location>
</feature>
<dbReference type="Gene3D" id="1.20.1280.50">
    <property type="match status" value="1"/>
</dbReference>
<feature type="region of interest" description="Disordered" evidence="5">
    <location>
        <begin position="885"/>
        <end position="906"/>
    </location>
</feature>
<dbReference type="InterPro" id="IPR050349">
    <property type="entry name" value="WD_LIS1/nudF_dynein_reg"/>
</dbReference>
<feature type="region of interest" description="Disordered" evidence="5">
    <location>
        <begin position="764"/>
        <end position="811"/>
    </location>
</feature>
<dbReference type="AlphaFoldDB" id="A0A0D2ATF6"/>
<dbReference type="HOGENOM" id="CLU_000288_103_0_1"/>